<name>A0ABW6ZQF5_9HYPH</name>
<dbReference type="InterPro" id="IPR014054">
    <property type="entry name" value="Phage_regulatory_Rha"/>
</dbReference>
<accession>A0ABW6ZQF5</accession>
<proteinExistence type="predicted"/>
<gene>
    <name evidence="2" type="ORF">V5F32_01550</name>
</gene>
<evidence type="ECO:0000313" key="2">
    <source>
        <dbReference type="EMBL" id="MFG1370838.1"/>
    </source>
</evidence>
<dbReference type="RefSeq" id="WP_393991142.1">
    <property type="nucleotide sequence ID" value="NZ_JBAFVH010000001.1"/>
</dbReference>
<dbReference type="Pfam" id="PF09669">
    <property type="entry name" value="Phage_pRha"/>
    <property type="match status" value="1"/>
</dbReference>
<organism evidence="2 3">
    <name type="scientific">Xanthobacter oligotrophicus</name>
    <dbReference type="NCBI Taxonomy" id="2607286"/>
    <lineage>
        <taxon>Bacteria</taxon>
        <taxon>Pseudomonadati</taxon>
        <taxon>Pseudomonadota</taxon>
        <taxon>Alphaproteobacteria</taxon>
        <taxon>Hyphomicrobiales</taxon>
        <taxon>Xanthobacteraceae</taxon>
        <taxon>Xanthobacter</taxon>
    </lineage>
</organism>
<protein>
    <submittedName>
        <fullName evidence="2">Rha family transcriptional regulator</fullName>
    </submittedName>
</protein>
<evidence type="ECO:0000313" key="3">
    <source>
        <dbReference type="Proteomes" id="UP001604002"/>
    </source>
</evidence>
<sequence length="132" mass="14517">MSSREIAELLGNRHDDVRRSIQRLANRCVIELPPMAGVKNHLGQTVDKYLLDKRSSLIVVAELSPEFTARVVDRLQELEAQVAQPPAPQFAIPQTPPEALRLAAEQAERAIAAEGIEPQVGWPPTWPGSPPT</sequence>
<comment type="caution">
    <text evidence="2">The sequence shown here is derived from an EMBL/GenBank/DDBJ whole genome shotgun (WGS) entry which is preliminary data.</text>
</comment>
<reference evidence="2 3" key="1">
    <citation type="submission" date="2024-02" db="EMBL/GenBank/DDBJ databases">
        <title>Expansion and revision of Xanthobacter and proposal of Roseixanthobacter gen. nov.</title>
        <authorList>
            <person name="Soltysiak M.P.M."/>
            <person name="Jalihal A."/>
            <person name="Ory A."/>
            <person name="Chrisophersen C."/>
            <person name="Lee A.D."/>
            <person name="Boulton J."/>
            <person name="Springer M."/>
        </authorList>
    </citation>
    <scope>NUCLEOTIDE SEQUENCE [LARGE SCALE GENOMIC DNA]</scope>
    <source>
        <strain evidence="2 3">23A</strain>
    </source>
</reference>
<evidence type="ECO:0000256" key="1">
    <source>
        <dbReference type="SAM" id="MobiDB-lite"/>
    </source>
</evidence>
<keyword evidence="3" id="KW-1185">Reference proteome</keyword>
<feature type="region of interest" description="Disordered" evidence="1">
    <location>
        <begin position="113"/>
        <end position="132"/>
    </location>
</feature>
<dbReference type="EMBL" id="JBAFVH010000001">
    <property type="protein sequence ID" value="MFG1370838.1"/>
    <property type="molecule type" value="Genomic_DNA"/>
</dbReference>
<dbReference type="Proteomes" id="UP001604002">
    <property type="component" value="Unassembled WGS sequence"/>
</dbReference>